<dbReference type="Gene3D" id="1.10.340.30">
    <property type="entry name" value="Hypothetical protein, domain 2"/>
    <property type="match status" value="1"/>
</dbReference>
<sequence length="170" mass="19827">MPKTGDRDLFELLVLESFQAGLNWLTILKKRENFRESFANFEIHTVAEFSQKDILKLLQNKGIIRHRGKIEACIHNANLVLEIQKNQNSFSEFLWKYVDFKPIQNQYSDLNEIPSQTNLSRKLSKHLKKIGFKFMGPTTTYAFMQAAGLVNDHLTCCFRFNEVRQIGLDL</sequence>
<gene>
    <name evidence="2" type="primary">tag</name>
    <name evidence="2" type="ORF">GCM10010831_24000</name>
</gene>
<dbReference type="GO" id="GO:0008725">
    <property type="term" value="F:DNA-3-methyladenine glycosylase activity"/>
    <property type="evidence" value="ECO:0007669"/>
    <property type="project" value="InterPro"/>
</dbReference>
<feature type="binding site" evidence="1">
    <location>
        <position position="157"/>
    </location>
    <ligand>
        <name>Zn(2+)</name>
        <dbReference type="ChEBI" id="CHEBI:29105"/>
    </ligand>
</feature>
<keyword evidence="3" id="KW-1185">Reference proteome</keyword>
<name>A0A917A2I0_9FLAO</name>
<dbReference type="InterPro" id="IPR011257">
    <property type="entry name" value="DNA_glycosylase"/>
</dbReference>
<dbReference type="Pfam" id="PF03352">
    <property type="entry name" value="Adenine_glyco"/>
    <property type="match status" value="1"/>
</dbReference>
<dbReference type="InterPro" id="IPR052891">
    <property type="entry name" value="DNA-3mA_glycosylase"/>
</dbReference>
<evidence type="ECO:0000256" key="1">
    <source>
        <dbReference type="PIRSR" id="PIRSR605019-1"/>
    </source>
</evidence>
<dbReference type="GO" id="GO:0046872">
    <property type="term" value="F:metal ion binding"/>
    <property type="evidence" value="ECO:0007669"/>
    <property type="project" value="UniProtKB-KW"/>
</dbReference>
<dbReference type="EMBL" id="BMGL01000016">
    <property type="protein sequence ID" value="GGE22131.1"/>
    <property type="molecule type" value="Genomic_DNA"/>
</dbReference>
<keyword evidence="1" id="KW-0479">Metal-binding</keyword>
<dbReference type="AlphaFoldDB" id="A0A917A2I0"/>
<dbReference type="PANTHER" id="PTHR30037">
    <property type="entry name" value="DNA-3-METHYLADENINE GLYCOSYLASE 1"/>
    <property type="match status" value="1"/>
</dbReference>
<feature type="binding site" evidence="1">
    <location>
        <position position="153"/>
    </location>
    <ligand>
        <name>Zn(2+)</name>
        <dbReference type="ChEBI" id="CHEBI:29105"/>
    </ligand>
</feature>
<accession>A0A917A2I0</accession>
<comment type="caution">
    <text evidence="2">The sequence shown here is derived from an EMBL/GenBank/DDBJ whole genome shotgun (WGS) entry which is preliminary data.</text>
</comment>
<evidence type="ECO:0000313" key="2">
    <source>
        <dbReference type="EMBL" id="GGE22131.1"/>
    </source>
</evidence>
<dbReference type="InterPro" id="IPR005019">
    <property type="entry name" value="Adenine_glyco"/>
</dbReference>
<keyword evidence="1" id="KW-0862">Zinc</keyword>
<evidence type="ECO:0000313" key="3">
    <source>
        <dbReference type="Proteomes" id="UP000599688"/>
    </source>
</evidence>
<organism evidence="2 3">
    <name type="scientific">Psychroflexus salis</name>
    <dbReference type="NCBI Taxonomy" id="1526574"/>
    <lineage>
        <taxon>Bacteria</taxon>
        <taxon>Pseudomonadati</taxon>
        <taxon>Bacteroidota</taxon>
        <taxon>Flavobacteriia</taxon>
        <taxon>Flavobacteriales</taxon>
        <taxon>Flavobacteriaceae</taxon>
        <taxon>Psychroflexus</taxon>
    </lineage>
</organism>
<dbReference type="Proteomes" id="UP000599688">
    <property type="component" value="Unassembled WGS sequence"/>
</dbReference>
<dbReference type="PANTHER" id="PTHR30037:SF4">
    <property type="entry name" value="DNA-3-METHYLADENINE GLYCOSYLASE I"/>
    <property type="match status" value="1"/>
</dbReference>
<proteinExistence type="predicted"/>
<dbReference type="SUPFAM" id="SSF48150">
    <property type="entry name" value="DNA-glycosylase"/>
    <property type="match status" value="1"/>
</dbReference>
<dbReference type="GO" id="GO:0006284">
    <property type="term" value="P:base-excision repair"/>
    <property type="evidence" value="ECO:0007669"/>
    <property type="project" value="InterPro"/>
</dbReference>
<protein>
    <submittedName>
        <fullName evidence="2">DNA-3-methyladenine glycosylase I</fullName>
    </submittedName>
</protein>
<reference evidence="2 3" key="1">
    <citation type="journal article" date="2014" name="Int. J. Syst. Evol. Microbiol.">
        <title>Complete genome sequence of Corynebacterium casei LMG S-19264T (=DSM 44701T), isolated from a smear-ripened cheese.</title>
        <authorList>
            <consortium name="US DOE Joint Genome Institute (JGI-PGF)"/>
            <person name="Walter F."/>
            <person name="Albersmeier A."/>
            <person name="Kalinowski J."/>
            <person name="Ruckert C."/>
        </authorList>
    </citation>
    <scope>NUCLEOTIDE SEQUENCE [LARGE SCALE GENOMIC DNA]</scope>
    <source>
        <strain evidence="2 3">CGMCC 1.12925</strain>
    </source>
</reference>